<dbReference type="RefSeq" id="WP_332867149.1">
    <property type="nucleotide sequence ID" value="NZ_JBAFSM010000055.1"/>
</dbReference>
<keyword evidence="1" id="KW-0812">Transmembrane</keyword>
<feature type="transmembrane region" description="Helical" evidence="1">
    <location>
        <begin position="72"/>
        <end position="91"/>
    </location>
</feature>
<proteinExistence type="predicted"/>
<accession>A0AAW9QZZ2</accession>
<feature type="transmembrane region" description="Helical" evidence="1">
    <location>
        <begin position="256"/>
        <end position="274"/>
    </location>
</feature>
<name>A0AAW9QZZ2_9CHRO</name>
<keyword evidence="1" id="KW-0472">Membrane</keyword>
<evidence type="ECO:0000313" key="3">
    <source>
        <dbReference type="Proteomes" id="UP001328733"/>
    </source>
</evidence>
<protein>
    <submittedName>
        <fullName evidence="2">DUF2157 domain-containing protein</fullName>
    </submittedName>
</protein>
<feature type="transmembrane region" description="Helical" evidence="1">
    <location>
        <begin position="171"/>
        <end position="191"/>
    </location>
</feature>
<feature type="transmembrane region" description="Helical" evidence="1">
    <location>
        <begin position="303"/>
        <end position="324"/>
    </location>
</feature>
<dbReference type="EMBL" id="JBAFSM010000055">
    <property type="protein sequence ID" value="MEG3439668.1"/>
    <property type="molecule type" value="Genomic_DNA"/>
</dbReference>
<feature type="transmembrane region" description="Helical" evidence="1">
    <location>
        <begin position="279"/>
        <end position="297"/>
    </location>
</feature>
<feature type="transmembrane region" description="Helical" evidence="1">
    <location>
        <begin position="203"/>
        <end position="220"/>
    </location>
</feature>
<dbReference type="AlphaFoldDB" id="A0AAW9QZZ2"/>
<evidence type="ECO:0000256" key="1">
    <source>
        <dbReference type="SAM" id="Phobius"/>
    </source>
</evidence>
<gene>
    <name evidence="2" type="ORF">V0288_21250</name>
</gene>
<feature type="transmembrane region" description="Helical" evidence="1">
    <location>
        <begin position="48"/>
        <end position="66"/>
    </location>
</feature>
<comment type="caution">
    <text evidence="2">The sequence shown here is derived from an EMBL/GenBank/DDBJ whole genome shotgun (WGS) entry which is preliminary data.</text>
</comment>
<keyword evidence="3" id="KW-1185">Reference proteome</keyword>
<feature type="transmembrane region" description="Helical" evidence="1">
    <location>
        <begin position="103"/>
        <end position="123"/>
    </location>
</feature>
<feature type="transmembrane region" description="Helical" evidence="1">
    <location>
        <begin position="143"/>
        <end position="164"/>
    </location>
</feature>
<evidence type="ECO:0000313" key="2">
    <source>
        <dbReference type="EMBL" id="MEG3439668.1"/>
    </source>
</evidence>
<feature type="transmembrane region" description="Helical" evidence="1">
    <location>
        <begin position="232"/>
        <end position="250"/>
    </location>
</feature>
<organism evidence="2 3">
    <name type="scientific">Pannus brasiliensis CCIBt3594</name>
    <dbReference type="NCBI Taxonomy" id="1427578"/>
    <lineage>
        <taxon>Bacteria</taxon>
        <taxon>Bacillati</taxon>
        <taxon>Cyanobacteriota</taxon>
        <taxon>Cyanophyceae</taxon>
        <taxon>Oscillatoriophycideae</taxon>
        <taxon>Chroococcales</taxon>
        <taxon>Microcystaceae</taxon>
        <taxon>Pannus</taxon>
    </lineage>
</organism>
<keyword evidence="1" id="KW-1133">Transmembrane helix</keyword>
<reference evidence="2 3" key="1">
    <citation type="submission" date="2024-01" db="EMBL/GenBank/DDBJ databases">
        <title>Genomic insights into the taxonomy and metabolism of the cyanobacterium Pannus brasiliensis CCIBt3594.</title>
        <authorList>
            <person name="Machado M."/>
            <person name="Botero N.B."/>
            <person name="Andreote A.P.D."/>
            <person name="Feitosa A.M.T."/>
            <person name="Popin R."/>
            <person name="Sivonen K."/>
            <person name="Fiore M.F."/>
        </authorList>
    </citation>
    <scope>NUCLEOTIDE SEQUENCE [LARGE SCALE GENOMIC DNA]</scope>
    <source>
        <strain evidence="2 3">CCIBt3594</strain>
    </source>
</reference>
<dbReference type="Proteomes" id="UP001328733">
    <property type="component" value="Unassembled WGS sequence"/>
</dbReference>
<sequence length="351" mass="40601">MRLEREDFDRAARQGLISPEQAEALWNAFLERDEREELDRPRFNFANVAYYFGALIVISAMGWFMTRAWESFGGAGLFFIALFYAICFIFTGKTLYFQQGLKVPGGLLFTMAVGMTPLAVYGLQRWAGFWQAGDPGTYRDFYSWVKASWFLMELGTITAGLVALKFVRFPFLTAPIAFCVWFMSMDLTPLLFGENEYTWENRVRVSFWFGIGCLIVAYLIDVRHRRSQGDFAFWLYLFGLMMFWGSLPMLGEANDLNRFIYCLTNLGLMILSVILKRRVFMVFGGIGVFSYLSYLSFQVFADSLLFPFALTALGIGIIYLGVLYQRHYRNLTRFVESYVPDGFRNLIPKER</sequence>